<protein>
    <submittedName>
        <fullName evidence="5">DNA-binding response regulator</fullName>
    </submittedName>
</protein>
<feature type="domain" description="HTH luxR-type" evidence="4">
    <location>
        <begin position="455"/>
        <end position="520"/>
    </location>
</feature>
<dbReference type="Gene3D" id="1.10.10.10">
    <property type="entry name" value="Winged helix-like DNA-binding domain superfamily/Winged helix DNA-binding domain"/>
    <property type="match status" value="1"/>
</dbReference>
<dbReference type="InterPro" id="IPR036388">
    <property type="entry name" value="WH-like_DNA-bd_sf"/>
</dbReference>
<sequence>MRYETEGPLVLVIDEPERLTAEAWRVLRGAGARRLGALDGDRDDAVALERLRAAARSADPERAEQVLRDVGLPLALDHPEVLARWVAAPPVEIGSFPALRWTLVALAVQQRTHPVAPDLLRAPWNDRDHRRTVVDRALARGLRCAVERRLARPGGVMTAVSLDSMLHDLGRGDREALSAWLPALHAECGMALLHDGRVFHARTVFERGLETANGGWWQAALGAAAALTELVLGNVHAATRRRRACSTMARRAPWSDLLAAVDALLALEQGRIDAAQRAIAEAEASGDHRDIVMLVRAIVMLTSGRFRDAANLLTACQRARPLSRALTDVVEGMMLIIGPPSKAMTTEGSRLPAVLASAHAGVASGDIDRMRELIARISQAGIGATPRLRLHAAVVEFALVRRLGSRSSLRLVAERMVEKMEADGVTWPLRLLSPADAAVFAELTGQQTPEPLLGGDIQVERLTERERIVLSELVRGGTENDIAARLQLSVNTIKTQRRSLYRKLGVNRRDEAIARGLAMGILARDGHRRRLA</sequence>
<evidence type="ECO:0000313" key="6">
    <source>
        <dbReference type="Proteomes" id="UP000275225"/>
    </source>
</evidence>
<dbReference type="SMART" id="SM00421">
    <property type="entry name" value="HTH_LUXR"/>
    <property type="match status" value="1"/>
</dbReference>
<proteinExistence type="predicted"/>
<evidence type="ECO:0000256" key="2">
    <source>
        <dbReference type="ARBA" id="ARBA00023125"/>
    </source>
</evidence>
<dbReference type="PANTHER" id="PTHR44688:SF16">
    <property type="entry name" value="DNA-BINDING TRANSCRIPTIONAL ACTIVATOR DEVR_DOSR"/>
    <property type="match status" value="1"/>
</dbReference>
<dbReference type="OrthoDB" id="134985at2"/>
<dbReference type="PROSITE" id="PS50043">
    <property type="entry name" value="HTH_LUXR_2"/>
    <property type="match status" value="1"/>
</dbReference>
<dbReference type="Proteomes" id="UP000275225">
    <property type="component" value="Unassembled WGS sequence"/>
</dbReference>
<dbReference type="PANTHER" id="PTHR44688">
    <property type="entry name" value="DNA-BINDING TRANSCRIPTIONAL ACTIVATOR DEVR_DOSR"/>
    <property type="match status" value="1"/>
</dbReference>
<dbReference type="EMBL" id="RQJX01000008">
    <property type="protein sequence ID" value="RQN08156.1"/>
    <property type="molecule type" value="Genomic_DNA"/>
</dbReference>
<dbReference type="Pfam" id="PF00196">
    <property type="entry name" value="GerE"/>
    <property type="match status" value="1"/>
</dbReference>
<name>A0A3N6WKQ1_9ACTN</name>
<keyword evidence="1" id="KW-0805">Transcription regulation</keyword>
<evidence type="ECO:0000313" key="5">
    <source>
        <dbReference type="EMBL" id="RQN08156.1"/>
    </source>
</evidence>
<evidence type="ECO:0000256" key="1">
    <source>
        <dbReference type="ARBA" id="ARBA00023015"/>
    </source>
</evidence>
<dbReference type="SUPFAM" id="SSF46894">
    <property type="entry name" value="C-terminal effector domain of the bipartite response regulators"/>
    <property type="match status" value="1"/>
</dbReference>
<dbReference type="GO" id="GO:0006355">
    <property type="term" value="P:regulation of DNA-templated transcription"/>
    <property type="evidence" value="ECO:0007669"/>
    <property type="project" value="InterPro"/>
</dbReference>
<gene>
    <name evidence="5" type="ORF">EHW97_07510</name>
</gene>
<accession>A0A3N6WKQ1</accession>
<dbReference type="GO" id="GO:0003677">
    <property type="term" value="F:DNA binding"/>
    <property type="evidence" value="ECO:0007669"/>
    <property type="project" value="UniProtKB-KW"/>
</dbReference>
<keyword evidence="3" id="KW-0804">Transcription</keyword>
<reference evidence="5 6" key="1">
    <citation type="submission" date="2018-11" db="EMBL/GenBank/DDBJ databases">
        <authorList>
            <person name="Li F."/>
        </authorList>
    </citation>
    <scope>NUCLEOTIDE SEQUENCE [LARGE SCALE GENOMIC DNA]</scope>
    <source>
        <strain evidence="5 6">YS17T</strain>
    </source>
</reference>
<organism evidence="5 6">
    <name type="scientific">Aeromicrobium camelliae</name>
    <dbReference type="NCBI Taxonomy" id="1538144"/>
    <lineage>
        <taxon>Bacteria</taxon>
        <taxon>Bacillati</taxon>
        <taxon>Actinomycetota</taxon>
        <taxon>Actinomycetes</taxon>
        <taxon>Propionibacteriales</taxon>
        <taxon>Nocardioidaceae</taxon>
        <taxon>Aeromicrobium</taxon>
    </lineage>
</organism>
<dbReference type="InterPro" id="IPR000792">
    <property type="entry name" value="Tscrpt_reg_LuxR_C"/>
</dbReference>
<dbReference type="RefSeq" id="WP_124236552.1">
    <property type="nucleotide sequence ID" value="NZ_JBHUFI010000006.1"/>
</dbReference>
<dbReference type="InterPro" id="IPR016032">
    <property type="entry name" value="Sig_transdc_resp-reg_C-effctor"/>
</dbReference>
<keyword evidence="2 5" id="KW-0238">DNA-binding</keyword>
<keyword evidence="6" id="KW-1185">Reference proteome</keyword>
<comment type="caution">
    <text evidence="5">The sequence shown here is derived from an EMBL/GenBank/DDBJ whole genome shotgun (WGS) entry which is preliminary data.</text>
</comment>
<dbReference type="AlphaFoldDB" id="A0A3N6WKQ1"/>
<evidence type="ECO:0000256" key="3">
    <source>
        <dbReference type="ARBA" id="ARBA00023163"/>
    </source>
</evidence>
<dbReference type="PRINTS" id="PR00038">
    <property type="entry name" value="HTHLUXR"/>
</dbReference>
<dbReference type="CDD" id="cd06170">
    <property type="entry name" value="LuxR_C_like"/>
    <property type="match status" value="1"/>
</dbReference>
<evidence type="ECO:0000259" key="4">
    <source>
        <dbReference type="PROSITE" id="PS50043"/>
    </source>
</evidence>